<accession>A0A9P0JZI5</accession>
<dbReference type="Proteomes" id="UP001152888">
    <property type="component" value="Unassembled WGS sequence"/>
</dbReference>
<organism evidence="1 2">
    <name type="scientific">Acanthoscelides obtectus</name>
    <name type="common">Bean weevil</name>
    <name type="synonym">Bruchus obtectus</name>
    <dbReference type="NCBI Taxonomy" id="200917"/>
    <lineage>
        <taxon>Eukaryota</taxon>
        <taxon>Metazoa</taxon>
        <taxon>Ecdysozoa</taxon>
        <taxon>Arthropoda</taxon>
        <taxon>Hexapoda</taxon>
        <taxon>Insecta</taxon>
        <taxon>Pterygota</taxon>
        <taxon>Neoptera</taxon>
        <taxon>Endopterygota</taxon>
        <taxon>Coleoptera</taxon>
        <taxon>Polyphaga</taxon>
        <taxon>Cucujiformia</taxon>
        <taxon>Chrysomeloidea</taxon>
        <taxon>Chrysomelidae</taxon>
        <taxon>Bruchinae</taxon>
        <taxon>Bruchini</taxon>
        <taxon>Acanthoscelides</taxon>
    </lineage>
</organism>
<dbReference type="EMBL" id="CAKOFQ010006714">
    <property type="protein sequence ID" value="CAH1964340.1"/>
    <property type="molecule type" value="Genomic_DNA"/>
</dbReference>
<comment type="caution">
    <text evidence="1">The sequence shown here is derived from an EMBL/GenBank/DDBJ whole genome shotgun (WGS) entry which is preliminary data.</text>
</comment>
<evidence type="ECO:0000313" key="2">
    <source>
        <dbReference type="Proteomes" id="UP001152888"/>
    </source>
</evidence>
<gene>
    <name evidence="1" type="ORF">ACAOBT_LOCUS5750</name>
</gene>
<keyword evidence="2" id="KW-1185">Reference proteome</keyword>
<reference evidence="1" key="1">
    <citation type="submission" date="2022-03" db="EMBL/GenBank/DDBJ databases">
        <authorList>
            <person name="Sayadi A."/>
        </authorList>
    </citation>
    <scope>NUCLEOTIDE SEQUENCE</scope>
</reference>
<proteinExistence type="predicted"/>
<sequence>MEQLGEMETEARRRLSLCRPHLQRLRSLLEMNNTVDDPSPKECMIEAYKYLRHCEKLVDKYKERKNSELEDEYISKIDSALKALEFDSNSLTIFKDGSGEGTHHMFFNFENTELYKLLHGESRQGLKKLMESIEQDIHIPMKKFLEKLEMVNLKTYYTLTV</sequence>
<protein>
    <submittedName>
        <fullName evidence="1">Uncharacterized protein</fullName>
    </submittedName>
</protein>
<evidence type="ECO:0000313" key="1">
    <source>
        <dbReference type="EMBL" id="CAH1964340.1"/>
    </source>
</evidence>
<dbReference type="OrthoDB" id="6679633at2759"/>
<dbReference type="AlphaFoldDB" id="A0A9P0JZI5"/>
<name>A0A9P0JZI5_ACAOB</name>